<protein>
    <recommendedName>
        <fullName evidence="1">Transposase IS200-like domain-containing protein</fullName>
    </recommendedName>
</protein>
<dbReference type="STRING" id="887898.HMPREF0551_1864"/>
<dbReference type="PANTHER" id="PTHR34322:SF2">
    <property type="entry name" value="TRANSPOSASE IS200-LIKE DOMAIN-CONTAINING PROTEIN"/>
    <property type="match status" value="1"/>
</dbReference>
<dbReference type="AlphaFoldDB" id="E7RYV0"/>
<feature type="domain" description="Transposase IS200-like" evidence="1">
    <location>
        <begin position="9"/>
        <end position="124"/>
    </location>
</feature>
<gene>
    <name evidence="2" type="ORF">HMPREF0551_1864</name>
</gene>
<evidence type="ECO:0000313" key="2">
    <source>
        <dbReference type="EMBL" id="EFV94424.1"/>
    </source>
</evidence>
<dbReference type="Pfam" id="PF01797">
    <property type="entry name" value="Y1_Tnp"/>
    <property type="match status" value="1"/>
</dbReference>
<dbReference type="InterPro" id="IPR036515">
    <property type="entry name" value="Transposase_17_sf"/>
</dbReference>
<evidence type="ECO:0000259" key="1">
    <source>
        <dbReference type="SMART" id="SM01321"/>
    </source>
</evidence>
<dbReference type="GO" id="GO:0004803">
    <property type="term" value="F:transposase activity"/>
    <property type="evidence" value="ECO:0007669"/>
    <property type="project" value="InterPro"/>
</dbReference>
<dbReference type="SUPFAM" id="SSF143422">
    <property type="entry name" value="Transposase IS200-like"/>
    <property type="match status" value="1"/>
</dbReference>
<dbReference type="GO" id="GO:0003677">
    <property type="term" value="F:DNA binding"/>
    <property type="evidence" value="ECO:0007669"/>
    <property type="project" value="InterPro"/>
</dbReference>
<proteinExistence type="predicted"/>
<dbReference type="Proteomes" id="UP000011021">
    <property type="component" value="Unassembled WGS sequence"/>
</dbReference>
<dbReference type="RefSeq" id="WP_005674218.1">
    <property type="nucleotide sequence ID" value="NZ_CP146288.1"/>
</dbReference>
<dbReference type="eggNOG" id="COG1943">
    <property type="taxonomic scope" value="Bacteria"/>
</dbReference>
<comment type="caution">
    <text evidence="2">The sequence shown here is derived from an EMBL/GenBank/DDBJ whole genome shotgun (WGS) entry which is preliminary data.</text>
</comment>
<sequence>MARRPRLILPGQLHHILLRGNNDQPVFVDDEDRQAFRQILGEAARQQGATLHAWLLLPNRVHLLVTPREERALAAVMQTLGRQYVRCFNTRHQRSGTLWEGRFRASLIEGARFGLVCQQYLERLPVAMGLASTPAHYLWSSARHHLGLEHEPGLQPQPAYWALGNTPFEREAAWQTRLAEEALAQALAEVHPHLAHRDLARALASGHPIATLAWLHRLELIHDRTLQFRTVGRPVKRIAAGPRQASKNS</sequence>
<dbReference type="HOGENOM" id="CLU_068226_1_2_4"/>
<organism evidence="2 3">
    <name type="scientific">Lautropia mirabilis ATCC 51599</name>
    <dbReference type="NCBI Taxonomy" id="887898"/>
    <lineage>
        <taxon>Bacteria</taxon>
        <taxon>Pseudomonadati</taxon>
        <taxon>Pseudomonadota</taxon>
        <taxon>Betaproteobacteria</taxon>
        <taxon>Burkholderiales</taxon>
        <taxon>Burkholderiaceae</taxon>
        <taxon>Lautropia</taxon>
    </lineage>
</organism>
<dbReference type="Gene3D" id="3.30.70.1290">
    <property type="entry name" value="Transposase IS200-like"/>
    <property type="match status" value="1"/>
</dbReference>
<dbReference type="PANTHER" id="PTHR34322">
    <property type="entry name" value="TRANSPOSASE, Y1_TNP DOMAIN-CONTAINING"/>
    <property type="match status" value="1"/>
</dbReference>
<dbReference type="InterPro" id="IPR002686">
    <property type="entry name" value="Transposase_17"/>
</dbReference>
<accession>E7RYV0</accession>
<keyword evidence="3" id="KW-1185">Reference proteome</keyword>
<reference evidence="2 3" key="1">
    <citation type="submission" date="2010-12" db="EMBL/GenBank/DDBJ databases">
        <authorList>
            <person name="Muzny D."/>
            <person name="Qin X."/>
            <person name="Deng J."/>
            <person name="Jiang H."/>
            <person name="Liu Y."/>
            <person name="Qu J."/>
            <person name="Song X.-Z."/>
            <person name="Zhang L."/>
            <person name="Thornton R."/>
            <person name="Coyle M."/>
            <person name="Francisco L."/>
            <person name="Jackson L."/>
            <person name="Javaid M."/>
            <person name="Korchina V."/>
            <person name="Kovar C."/>
            <person name="Mata R."/>
            <person name="Mathew T."/>
            <person name="Ngo R."/>
            <person name="Nguyen L."/>
            <person name="Nguyen N."/>
            <person name="Okwuonu G."/>
            <person name="Ongeri F."/>
            <person name="Pham C."/>
            <person name="Simmons D."/>
            <person name="Wilczek-Boney K."/>
            <person name="Hale W."/>
            <person name="Jakkamsetti A."/>
            <person name="Pham P."/>
            <person name="Ruth R."/>
            <person name="San Lucas F."/>
            <person name="Warren J."/>
            <person name="Zhang J."/>
            <person name="Zhao Z."/>
            <person name="Zhou C."/>
            <person name="Zhu D."/>
            <person name="Lee S."/>
            <person name="Bess C."/>
            <person name="Blankenburg K."/>
            <person name="Forbes L."/>
            <person name="Fu Q."/>
            <person name="Gubbala S."/>
            <person name="Hirani K."/>
            <person name="Jayaseelan J.C."/>
            <person name="Lara F."/>
            <person name="Munidasa M."/>
            <person name="Palculict T."/>
            <person name="Patil S."/>
            <person name="Pu L.-L."/>
            <person name="Saada N."/>
            <person name="Tang L."/>
            <person name="Weissenberger G."/>
            <person name="Zhu Y."/>
            <person name="Hemphill L."/>
            <person name="Shang Y."/>
            <person name="Youmans B."/>
            <person name="Ayvaz T."/>
            <person name="Ross M."/>
            <person name="Santibanez J."/>
            <person name="Aqrawi P."/>
            <person name="Gross S."/>
            <person name="Joshi V."/>
            <person name="Fowler G."/>
            <person name="Nazareth L."/>
            <person name="Reid J."/>
            <person name="Worley K."/>
            <person name="Petrosino J."/>
            <person name="Highlander S."/>
            <person name="Gibbs R."/>
        </authorList>
    </citation>
    <scope>NUCLEOTIDE SEQUENCE [LARGE SCALE GENOMIC DNA]</scope>
    <source>
        <strain evidence="2 3">ATCC 51599</strain>
    </source>
</reference>
<dbReference type="EMBL" id="AEQP01000020">
    <property type="protein sequence ID" value="EFV94424.1"/>
    <property type="molecule type" value="Genomic_DNA"/>
</dbReference>
<name>E7RYV0_9BURK</name>
<evidence type="ECO:0000313" key="3">
    <source>
        <dbReference type="Proteomes" id="UP000011021"/>
    </source>
</evidence>
<dbReference type="SMART" id="SM01321">
    <property type="entry name" value="Y1_Tnp"/>
    <property type="match status" value="1"/>
</dbReference>
<dbReference type="GO" id="GO:0006313">
    <property type="term" value="P:DNA transposition"/>
    <property type="evidence" value="ECO:0007669"/>
    <property type="project" value="InterPro"/>
</dbReference>